<dbReference type="InterPro" id="IPR038157">
    <property type="entry name" value="FeoA_core_dom"/>
</dbReference>
<dbReference type="SMART" id="SM00899">
    <property type="entry name" value="FeoA"/>
    <property type="match status" value="1"/>
</dbReference>
<keyword evidence="1" id="KW-0408">Iron</keyword>
<dbReference type="EMBL" id="LITT01000008">
    <property type="protein sequence ID" value="OAA91037.1"/>
    <property type="molecule type" value="Genomic_DNA"/>
</dbReference>
<dbReference type="SUPFAM" id="SSF50037">
    <property type="entry name" value="C-terminal domain of transcriptional repressors"/>
    <property type="match status" value="1"/>
</dbReference>
<dbReference type="OrthoDB" id="9811076at2"/>
<feature type="domain" description="Ferrous iron transporter FeoA-like" evidence="2">
    <location>
        <begin position="5"/>
        <end position="77"/>
    </location>
</feature>
<organism evidence="3 4">
    <name type="scientific">Clostridium ljungdahlii</name>
    <dbReference type="NCBI Taxonomy" id="1538"/>
    <lineage>
        <taxon>Bacteria</taxon>
        <taxon>Bacillati</taxon>
        <taxon>Bacillota</taxon>
        <taxon>Clostridia</taxon>
        <taxon>Eubacteriales</taxon>
        <taxon>Clostridiaceae</taxon>
        <taxon>Clostridium</taxon>
    </lineage>
</organism>
<sequence>MANSIGLNEVKIKSRVKVVQILPESKVRKKIMDMGIVRGTEIIVAGKAPMGDPIELQVRGYSLSLRKNEAKDILVELV</sequence>
<proteinExistence type="predicted"/>
<protein>
    <submittedName>
        <fullName evidence="3">Ferrous iron transport protein A</fullName>
    </submittedName>
</protein>
<dbReference type="GO" id="GO:0046914">
    <property type="term" value="F:transition metal ion binding"/>
    <property type="evidence" value="ECO:0007669"/>
    <property type="project" value="InterPro"/>
</dbReference>
<dbReference type="Gene3D" id="2.30.30.90">
    <property type="match status" value="1"/>
</dbReference>
<dbReference type="RefSeq" id="WP_063554457.1">
    <property type="nucleotide sequence ID" value="NZ_LITT01000008.1"/>
</dbReference>
<reference evidence="3 4" key="1">
    <citation type="journal article" date="2015" name="Biotechnol. Bioeng.">
        <title>Genome sequence and phenotypic characterization of Caulobacter segnis.</title>
        <authorList>
            <person name="Patel S."/>
            <person name="Fletcher B."/>
            <person name="Scott D.C."/>
            <person name="Ely B."/>
        </authorList>
    </citation>
    <scope>NUCLEOTIDE SEQUENCE [LARGE SCALE GENOMIC DNA]</scope>
    <source>
        <strain evidence="3 4">ERI-2</strain>
    </source>
</reference>
<gene>
    <name evidence="3" type="ORF">WY13_00867</name>
</gene>
<dbReference type="InterPro" id="IPR008988">
    <property type="entry name" value="Transcriptional_repressor_C"/>
</dbReference>
<dbReference type="PANTHER" id="PTHR42954:SF2">
    <property type="entry name" value="FE(2+) TRANSPORT PROTEIN A"/>
    <property type="match status" value="1"/>
</dbReference>
<evidence type="ECO:0000313" key="3">
    <source>
        <dbReference type="EMBL" id="OAA91037.1"/>
    </source>
</evidence>
<dbReference type="PANTHER" id="PTHR42954">
    <property type="entry name" value="FE(2+) TRANSPORT PROTEIN A"/>
    <property type="match status" value="1"/>
</dbReference>
<dbReference type="InterPro" id="IPR052713">
    <property type="entry name" value="FeoA"/>
</dbReference>
<evidence type="ECO:0000256" key="1">
    <source>
        <dbReference type="ARBA" id="ARBA00023004"/>
    </source>
</evidence>
<dbReference type="InterPro" id="IPR007167">
    <property type="entry name" value="Fe-transptr_FeoA-like"/>
</dbReference>
<dbReference type="Pfam" id="PF04023">
    <property type="entry name" value="FeoA"/>
    <property type="match status" value="1"/>
</dbReference>
<evidence type="ECO:0000313" key="4">
    <source>
        <dbReference type="Proteomes" id="UP000077407"/>
    </source>
</evidence>
<name>A0A166RRJ9_9CLOT</name>
<dbReference type="Proteomes" id="UP000077407">
    <property type="component" value="Unassembled WGS sequence"/>
</dbReference>
<dbReference type="AlphaFoldDB" id="A0A166RRJ9"/>
<comment type="caution">
    <text evidence="3">The sequence shown here is derived from an EMBL/GenBank/DDBJ whole genome shotgun (WGS) entry which is preliminary data.</text>
</comment>
<dbReference type="PATRIC" id="fig|1538.10.peg.1366"/>
<accession>A0A166RRJ9</accession>
<evidence type="ECO:0000259" key="2">
    <source>
        <dbReference type="SMART" id="SM00899"/>
    </source>
</evidence>